<accession>A0A9D3UE26</accession>
<proteinExistence type="predicted"/>
<dbReference type="Proteomes" id="UP000828251">
    <property type="component" value="Unassembled WGS sequence"/>
</dbReference>
<reference evidence="2 3" key="1">
    <citation type="journal article" date="2021" name="Plant Biotechnol. J.">
        <title>Multi-omics assisted identification of the key and species-specific regulatory components of drought-tolerant mechanisms in Gossypium stocksii.</title>
        <authorList>
            <person name="Yu D."/>
            <person name="Ke L."/>
            <person name="Zhang D."/>
            <person name="Wu Y."/>
            <person name="Sun Y."/>
            <person name="Mei J."/>
            <person name="Sun J."/>
            <person name="Sun Y."/>
        </authorList>
    </citation>
    <scope>NUCLEOTIDE SEQUENCE [LARGE SCALE GENOMIC DNA]</scope>
    <source>
        <strain evidence="3">cv. E1</strain>
        <tissue evidence="2">Leaf</tissue>
    </source>
</reference>
<evidence type="ECO:0000313" key="3">
    <source>
        <dbReference type="Proteomes" id="UP000828251"/>
    </source>
</evidence>
<name>A0A9D3UE26_9ROSI</name>
<organism evidence="2 3">
    <name type="scientific">Gossypium stocksii</name>
    <dbReference type="NCBI Taxonomy" id="47602"/>
    <lineage>
        <taxon>Eukaryota</taxon>
        <taxon>Viridiplantae</taxon>
        <taxon>Streptophyta</taxon>
        <taxon>Embryophyta</taxon>
        <taxon>Tracheophyta</taxon>
        <taxon>Spermatophyta</taxon>
        <taxon>Magnoliopsida</taxon>
        <taxon>eudicotyledons</taxon>
        <taxon>Gunneridae</taxon>
        <taxon>Pentapetalae</taxon>
        <taxon>rosids</taxon>
        <taxon>malvids</taxon>
        <taxon>Malvales</taxon>
        <taxon>Malvaceae</taxon>
        <taxon>Malvoideae</taxon>
        <taxon>Gossypium</taxon>
    </lineage>
</organism>
<evidence type="ECO:0000256" key="1">
    <source>
        <dbReference type="SAM" id="MobiDB-lite"/>
    </source>
</evidence>
<gene>
    <name evidence="2" type="ORF">J1N35_040564</name>
</gene>
<keyword evidence="3" id="KW-1185">Reference proteome</keyword>
<evidence type="ECO:0000313" key="2">
    <source>
        <dbReference type="EMBL" id="KAH1038821.1"/>
    </source>
</evidence>
<dbReference type="EMBL" id="JAIQCV010000012">
    <property type="protein sequence ID" value="KAH1038821.1"/>
    <property type="molecule type" value="Genomic_DNA"/>
</dbReference>
<feature type="compositionally biased region" description="Polar residues" evidence="1">
    <location>
        <begin position="35"/>
        <end position="52"/>
    </location>
</feature>
<dbReference type="AlphaFoldDB" id="A0A9D3UE26"/>
<comment type="caution">
    <text evidence="2">The sequence shown here is derived from an EMBL/GenBank/DDBJ whole genome shotgun (WGS) entry which is preliminary data.</text>
</comment>
<protein>
    <submittedName>
        <fullName evidence="2">Uncharacterized protein</fullName>
    </submittedName>
</protein>
<feature type="region of interest" description="Disordered" evidence="1">
    <location>
        <begin position="22"/>
        <end position="52"/>
    </location>
</feature>
<sequence>MASNSHVEVSLGGVSTENGLVARTPRFKRCKVSATPITRTSDKPQSTDLVKR</sequence>